<name>A0A3P3WFH1_9FLAO</name>
<dbReference type="OrthoDB" id="1441770at2"/>
<gene>
    <name evidence="1" type="ORF">EG240_01470</name>
</gene>
<evidence type="ECO:0000313" key="1">
    <source>
        <dbReference type="EMBL" id="RRJ93168.1"/>
    </source>
</evidence>
<reference evidence="1 2" key="1">
    <citation type="submission" date="2018-11" db="EMBL/GenBank/DDBJ databases">
        <title>Flavobacterium sp. nov., YIM 102701-2 draft genome.</title>
        <authorList>
            <person name="Li G."/>
            <person name="Jiang Y."/>
        </authorList>
    </citation>
    <scope>NUCLEOTIDE SEQUENCE [LARGE SCALE GENOMIC DNA]</scope>
    <source>
        <strain evidence="1 2">YIM 102701-2</strain>
    </source>
</reference>
<protein>
    <submittedName>
        <fullName evidence="1">Uncharacterized protein</fullName>
    </submittedName>
</protein>
<comment type="caution">
    <text evidence="1">The sequence shown here is derived from an EMBL/GenBank/DDBJ whole genome shotgun (WGS) entry which is preliminary data.</text>
</comment>
<dbReference type="RefSeq" id="WP_125016677.1">
    <property type="nucleotide sequence ID" value="NZ_RQVQ01000002.1"/>
</dbReference>
<accession>A0A3P3WFH1</accession>
<dbReference type="AlphaFoldDB" id="A0A3P3WFH1"/>
<proteinExistence type="predicted"/>
<dbReference type="EMBL" id="RQVQ01000002">
    <property type="protein sequence ID" value="RRJ93168.1"/>
    <property type="molecule type" value="Genomic_DNA"/>
</dbReference>
<evidence type="ECO:0000313" key="2">
    <source>
        <dbReference type="Proteomes" id="UP000275719"/>
    </source>
</evidence>
<dbReference type="Proteomes" id="UP000275719">
    <property type="component" value="Unassembled WGS sequence"/>
</dbReference>
<sequence length="152" mass="17728">MQLTAKTENEIITIFDSKNEIVGKLLINLKSKQHQIIITDKTYQLIQEKWLCKVIENNKTIYHLKTDKFWGTIKIEELDKEIRGIFGFTWGTQLRDAHKQTLLKIRTENQIKNKGNYIIQLDKVNINPIEILMTLYGHIVGSIAKQAIILHT</sequence>
<organism evidence="1 2">
    <name type="scientific">Paenimyroides tangerinum</name>
    <dbReference type="NCBI Taxonomy" id="2488728"/>
    <lineage>
        <taxon>Bacteria</taxon>
        <taxon>Pseudomonadati</taxon>
        <taxon>Bacteroidota</taxon>
        <taxon>Flavobacteriia</taxon>
        <taxon>Flavobacteriales</taxon>
        <taxon>Flavobacteriaceae</taxon>
        <taxon>Paenimyroides</taxon>
    </lineage>
</organism>
<keyword evidence="2" id="KW-1185">Reference proteome</keyword>